<dbReference type="InterPro" id="IPR014816">
    <property type="entry name" value="tRNA_MeTrfase_Gcd14"/>
</dbReference>
<protein>
    <recommendedName>
        <fullName evidence="2">tRNA (adenine(58)-N(1))-methyltransferase</fullName>
        <ecNumber evidence="2">2.1.1.220</ecNumber>
    </recommendedName>
</protein>
<dbReference type="InterPro" id="IPR049470">
    <property type="entry name" value="TRM61_C"/>
</dbReference>
<evidence type="ECO:0000313" key="10">
    <source>
        <dbReference type="Proteomes" id="UP001141327"/>
    </source>
</evidence>
<dbReference type="PROSITE" id="PS51620">
    <property type="entry name" value="SAM_TRM61"/>
    <property type="match status" value="1"/>
</dbReference>
<evidence type="ECO:0000256" key="5">
    <source>
        <dbReference type="ARBA" id="ARBA00022691"/>
    </source>
</evidence>
<dbReference type="PIRSF" id="PIRSF017269">
    <property type="entry name" value="GCD14"/>
    <property type="match status" value="1"/>
</dbReference>
<evidence type="ECO:0000256" key="2">
    <source>
        <dbReference type="ARBA" id="ARBA00012796"/>
    </source>
</evidence>
<dbReference type="Gene3D" id="3.40.50.150">
    <property type="entry name" value="Vaccinia Virus protein VP39"/>
    <property type="match status" value="1"/>
</dbReference>
<organism evidence="9 10">
    <name type="scientific">Paratrimastix pyriformis</name>
    <dbReference type="NCBI Taxonomy" id="342808"/>
    <lineage>
        <taxon>Eukaryota</taxon>
        <taxon>Metamonada</taxon>
        <taxon>Preaxostyla</taxon>
        <taxon>Paratrimastigidae</taxon>
        <taxon>Paratrimastix</taxon>
    </lineage>
</organism>
<accession>A0ABQ8U6I9</accession>
<evidence type="ECO:0000259" key="8">
    <source>
        <dbReference type="Pfam" id="PF08704"/>
    </source>
</evidence>
<evidence type="ECO:0000256" key="3">
    <source>
        <dbReference type="ARBA" id="ARBA00022603"/>
    </source>
</evidence>
<keyword evidence="6" id="KW-0819">tRNA processing</keyword>
<evidence type="ECO:0000256" key="7">
    <source>
        <dbReference type="ARBA" id="ARBA00023242"/>
    </source>
</evidence>
<gene>
    <name evidence="9" type="ORF">PAPYR_13462</name>
</gene>
<dbReference type="PANTHER" id="PTHR12133:SF2">
    <property type="entry name" value="TRNA (ADENINE(58)-N(1))-METHYLTRANSFERASE CATALYTIC SUBUNIT TRMT61A"/>
    <property type="match status" value="1"/>
</dbReference>
<dbReference type="EMBL" id="JAPMOS010000540">
    <property type="protein sequence ID" value="KAJ4452400.1"/>
    <property type="molecule type" value="Genomic_DNA"/>
</dbReference>
<dbReference type="GO" id="GO:0008168">
    <property type="term" value="F:methyltransferase activity"/>
    <property type="evidence" value="ECO:0007669"/>
    <property type="project" value="UniProtKB-KW"/>
</dbReference>
<comment type="caution">
    <text evidence="9">The sequence shown here is derived from an EMBL/GenBank/DDBJ whole genome shotgun (WGS) entry which is preliminary data.</text>
</comment>
<dbReference type="InterPro" id="IPR029063">
    <property type="entry name" value="SAM-dependent_MTases_sf"/>
</dbReference>
<dbReference type="GO" id="GO:0032259">
    <property type="term" value="P:methylation"/>
    <property type="evidence" value="ECO:0007669"/>
    <property type="project" value="UniProtKB-KW"/>
</dbReference>
<dbReference type="Pfam" id="PF08704">
    <property type="entry name" value="GCD14"/>
    <property type="match status" value="1"/>
</dbReference>
<feature type="domain" description="tRNA (adenine(58)-N(1))-methyltransferase catalytic subunit TRM61 C-terminal" evidence="8">
    <location>
        <begin position="61"/>
        <end position="168"/>
    </location>
</feature>
<proteinExistence type="predicted"/>
<keyword evidence="10" id="KW-1185">Reference proteome</keyword>
<name>A0ABQ8U6I9_9EUKA</name>
<dbReference type="PANTHER" id="PTHR12133">
    <property type="entry name" value="TRNA (ADENINE(58)-N(1))-METHYLTRANSFERASE"/>
    <property type="match status" value="1"/>
</dbReference>
<evidence type="ECO:0000256" key="6">
    <source>
        <dbReference type="ARBA" id="ARBA00022694"/>
    </source>
</evidence>
<sequence length="236" mass="26048">MAEEDFTKEGDNVILYEGLDKMQALKLKHGEIHQNRFGAFYHDDIIGKLWGSKIVARKSRGFTYVLRPIPELWAICCFHRTQILFSTDISAICLGLDLNPGRVVVEAGTGSGVLSHAMARCVAPTGHLFTFEFHRKRAEAAAQDFLDHGFSPFITVTHRDVGMEGFKKPRAGNPMIVKAPVTATSLPPPFCPLAAPGTSRMPPDEQEDAFADGVFLDLPNPHDAVRLFPHIPTRNG</sequence>
<keyword evidence="5" id="KW-0949">S-adenosyl-L-methionine</keyword>
<evidence type="ECO:0000313" key="9">
    <source>
        <dbReference type="EMBL" id="KAJ4452400.1"/>
    </source>
</evidence>
<dbReference type="EC" id="2.1.1.220" evidence="2"/>
<evidence type="ECO:0000256" key="4">
    <source>
        <dbReference type="ARBA" id="ARBA00022679"/>
    </source>
</evidence>
<keyword evidence="3 9" id="KW-0489">Methyltransferase</keyword>
<dbReference type="Gene3D" id="3.10.330.20">
    <property type="match status" value="1"/>
</dbReference>
<comment type="subcellular location">
    <subcellularLocation>
        <location evidence="1">Nucleus</location>
    </subcellularLocation>
</comment>
<keyword evidence="4" id="KW-0808">Transferase</keyword>
<reference evidence="9" key="1">
    <citation type="journal article" date="2022" name="bioRxiv">
        <title>Genomics of Preaxostyla Flagellates Illuminates Evolutionary Transitions and the Path Towards Mitochondrial Loss.</title>
        <authorList>
            <person name="Novak L.V.F."/>
            <person name="Treitli S.C."/>
            <person name="Pyrih J."/>
            <person name="Halakuc P."/>
            <person name="Pipaliya S.V."/>
            <person name="Vacek V."/>
            <person name="Brzon O."/>
            <person name="Soukal P."/>
            <person name="Eme L."/>
            <person name="Dacks J.B."/>
            <person name="Karnkowska A."/>
            <person name="Elias M."/>
            <person name="Hampl V."/>
        </authorList>
    </citation>
    <scope>NUCLEOTIDE SEQUENCE</scope>
    <source>
        <strain evidence="9">RCP-MX</strain>
    </source>
</reference>
<keyword evidence="7" id="KW-0539">Nucleus</keyword>
<evidence type="ECO:0000256" key="1">
    <source>
        <dbReference type="ARBA" id="ARBA00004123"/>
    </source>
</evidence>
<dbReference type="SUPFAM" id="SSF53335">
    <property type="entry name" value="S-adenosyl-L-methionine-dependent methyltransferases"/>
    <property type="match status" value="1"/>
</dbReference>
<dbReference type="Proteomes" id="UP001141327">
    <property type="component" value="Unassembled WGS sequence"/>
</dbReference>